<evidence type="ECO:0000313" key="1">
    <source>
        <dbReference type="EMBL" id="MPM16349.1"/>
    </source>
</evidence>
<gene>
    <name evidence="1" type="ORF">SDC9_62727</name>
</gene>
<name>A0A644XJS5_9ZZZZ</name>
<sequence>MERHVERSARFGILLAGSAGRSAVDDRRVVDGVNVQVQIIPACFTSAVLRYRILQRNRTVGVRRGSKVNGVVIHNRQRTKRGVGFAERQGVFDVVGIIDR</sequence>
<reference evidence="1" key="1">
    <citation type="submission" date="2019-08" db="EMBL/GenBank/DDBJ databases">
        <authorList>
            <person name="Kucharzyk K."/>
            <person name="Murdoch R.W."/>
            <person name="Higgins S."/>
            <person name="Loffler F."/>
        </authorList>
    </citation>
    <scope>NUCLEOTIDE SEQUENCE</scope>
</reference>
<protein>
    <submittedName>
        <fullName evidence="1">Uncharacterized protein</fullName>
    </submittedName>
</protein>
<organism evidence="1">
    <name type="scientific">bioreactor metagenome</name>
    <dbReference type="NCBI Taxonomy" id="1076179"/>
    <lineage>
        <taxon>unclassified sequences</taxon>
        <taxon>metagenomes</taxon>
        <taxon>ecological metagenomes</taxon>
    </lineage>
</organism>
<dbReference type="EMBL" id="VSSQ01002594">
    <property type="protein sequence ID" value="MPM16349.1"/>
    <property type="molecule type" value="Genomic_DNA"/>
</dbReference>
<accession>A0A644XJS5</accession>
<comment type="caution">
    <text evidence="1">The sequence shown here is derived from an EMBL/GenBank/DDBJ whole genome shotgun (WGS) entry which is preliminary data.</text>
</comment>
<proteinExistence type="predicted"/>
<dbReference type="AlphaFoldDB" id="A0A644XJS5"/>